<evidence type="ECO:0000313" key="4">
    <source>
        <dbReference type="EMBL" id="APX14150.1"/>
    </source>
</evidence>
<dbReference type="InterPro" id="IPR036390">
    <property type="entry name" value="WH_DNA-bd_sf"/>
</dbReference>
<dbReference type="OrthoDB" id="7488837at2"/>
<name>A0A1P8N1F2_9RHOB</name>
<dbReference type="KEGG" id="tom:BWR18_19760"/>
<dbReference type="Pfam" id="PF03428">
    <property type="entry name" value="RP-C"/>
    <property type="match status" value="1"/>
</dbReference>
<proteinExistence type="predicted"/>
<keyword evidence="4" id="KW-0614">Plasmid</keyword>
<evidence type="ECO:0000313" key="5">
    <source>
        <dbReference type="Proteomes" id="UP000186336"/>
    </source>
</evidence>
<dbReference type="Gene3D" id="1.10.10.10">
    <property type="entry name" value="Winged helix-like DNA-binding domain superfamily/Winged helix DNA-binding domain"/>
    <property type="match status" value="1"/>
</dbReference>
<reference evidence="4 5" key="1">
    <citation type="submission" date="2017-01" db="EMBL/GenBank/DDBJ databases">
        <title>Complete genome of Tateyamaria omphalii DOK1-4 isolated from seawater in Dokdo.</title>
        <authorList>
            <person name="Kim J.H."/>
            <person name="Chi W.-J."/>
        </authorList>
    </citation>
    <scope>NUCLEOTIDE SEQUENCE [LARGE SCALE GENOMIC DNA]</scope>
    <source>
        <strain evidence="4 5">DOK1-4</strain>
        <plasmid evidence="4 5">pDOK1-4-2</plasmid>
    </source>
</reference>
<evidence type="ECO:0000256" key="1">
    <source>
        <dbReference type="SAM" id="MobiDB-lite"/>
    </source>
</evidence>
<dbReference type="AlphaFoldDB" id="A0A1P8N1F2"/>
<dbReference type="InterPro" id="IPR021760">
    <property type="entry name" value="RepC_C"/>
</dbReference>
<gene>
    <name evidence="4" type="ORF">BWR18_19760</name>
</gene>
<evidence type="ECO:0000259" key="2">
    <source>
        <dbReference type="Pfam" id="PF03428"/>
    </source>
</evidence>
<dbReference type="InterPro" id="IPR036388">
    <property type="entry name" value="WH-like_DNA-bd_sf"/>
</dbReference>
<geneLocation type="plasmid" evidence="4 5">
    <name>pDOK1-4-2</name>
</geneLocation>
<dbReference type="EMBL" id="CP019314">
    <property type="protein sequence ID" value="APX14150.1"/>
    <property type="molecule type" value="Genomic_DNA"/>
</dbReference>
<protein>
    <submittedName>
        <fullName evidence="4">Replication initiation protein</fullName>
    </submittedName>
</protein>
<dbReference type="Proteomes" id="UP000186336">
    <property type="component" value="Plasmid pDOK1-4-2"/>
</dbReference>
<dbReference type="InterPro" id="IPR005090">
    <property type="entry name" value="RepC_N"/>
</dbReference>
<organism evidence="4 5">
    <name type="scientific">Tateyamaria omphalii</name>
    <dbReference type="NCBI Taxonomy" id="299262"/>
    <lineage>
        <taxon>Bacteria</taxon>
        <taxon>Pseudomonadati</taxon>
        <taxon>Pseudomonadota</taxon>
        <taxon>Alphaproteobacteria</taxon>
        <taxon>Rhodobacterales</taxon>
        <taxon>Roseobacteraceae</taxon>
        <taxon>Tateyamaria</taxon>
    </lineage>
</organism>
<sequence>MTYVPITPFRGTVNALVLAREHLAGRAKTLPRADKWEVLRELGVAGPKLGVSDRQLTVLQALLSFHPEVELGGSGDRPVVFPSNASICERLNGMACSTMRRHLAGLVQAGLIIRRDSPNGKRYSSRSGGAFGFDLSPLALRFAEICAVAEDVRAERDRLKRLRQTVSLMRRDLAALAAYGADTQPDLGIWDAFSDLAILTARDLRRRLDEDDLGRLECVLNDALDKARSVFEAEDMITKDAENEQHHHNSKTDISVLEPSCGRVPDETDPTLDDTSKPATREDAQPNIPLALVLSVCAEIAVYSDRPIRHWHDLVRAADMVRPMMGIQPSAWGEAVKAMGPEQAAVTVAAMLERFDQIKSPGGYLRHLARQAMAGKFSCAPMVMALTRREAA</sequence>
<feature type="domain" description="Plasmid replication protein C N-terminal" evidence="2">
    <location>
        <begin position="18"/>
        <end position="179"/>
    </location>
</feature>
<dbReference type="SUPFAM" id="SSF46785">
    <property type="entry name" value="Winged helix' DNA-binding domain"/>
    <property type="match status" value="1"/>
</dbReference>
<keyword evidence="5" id="KW-1185">Reference proteome</keyword>
<accession>A0A1P8N1F2</accession>
<dbReference type="RefSeq" id="WP_076630617.1">
    <property type="nucleotide sequence ID" value="NZ_CP019314.1"/>
</dbReference>
<feature type="compositionally biased region" description="Basic and acidic residues" evidence="1">
    <location>
        <begin position="241"/>
        <end position="251"/>
    </location>
</feature>
<dbReference type="Pfam" id="PF11800">
    <property type="entry name" value="RP-C_C"/>
    <property type="match status" value="1"/>
</dbReference>
<feature type="domain" description="Plasmid replication protein C C-terminal" evidence="3">
    <location>
        <begin position="289"/>
        <end position="388"/>
    </location>
</feature>
<dbReference type="NCBIfam" id="NF010396">
    <property type="entry name" value="PRK13824.1"/>
    <property type="match status" value="1"/>
</dbReference>
<dbReference type="InterPro" id="IPR047611">
    <property type="entry name" value="RepABC_RepC"/>
</dbReference>
<evidence type="ECO:0000259" key="3">
    <source>
        <dbReference type="Pfam" id="PF11800"/>
    </source>
</evidence>
<dbReference type="NCBIfam" id="NF040974">
    <property type="entry name" value="RepABC_RepC"/>
    <property type="match status" value="1"/>
</dbReference>
<feature type="region of interest" description="Disordered" evidence="1">
    <location>
        <begin position="241"/>
        <end position="282"/>
    </location>
</feature>